<evidence type="ECO:0000256" key="20">
    <source>
        <dbReference type="ARBA" id="ARBA00049151"/>
    </source>
</evidence>
<comment type="catalytic activity">
    <reaction evidence="14">
        <text>resolvin D1 + NAD(+) = 17-oxoresolvin D1 + NADH + H(+)</text>
        <dbReference type="Rhea" id="RHEA:50128"/>
        <dbReference type="ChEBI" id="CHEBI:15378"/>
        <dbReference type="ChEBI" id="CHEBI:57540"/>
        <dbReference type="ChEBI" id="CHEBI:57945"/>
        <dbReference type="ChEBI" id="CHEBI:132079"/>
        <dbReference type="ChEBI" id="CHEBI:132081"/>
    </reaction>
    <physiologicalReaction direction="left-to-right" evidence="14">
        <dbReference type="Rhea" id="RHEA:50129"/>
    </physiologicalReaction>
</comment>
<organism evidence="23 24">
    <name type="scientific">Sinanodonta woodiana</name>
    <name type="common">Chinese pond mussel</name>
    <name type="synonym">Anodonta woodiana</name>
    <dbReference type="NCBI Taxonomy" id="1069815"/>
    <lineage>
        <taxon>Eukaryota</taxon>
        <taxon>Metazoa</taxon>
        <taxon>Spiralia</taxon>
        <taxon>Lophotrochozoa</taxon>
        <taxon>Mollusca</taxon>
        <taxon>Bivalvia</taxon>
        <taxon>Autobranchia</taxon>
        <taxon>Heteroconchia</taxon>
        <taxon>Palaeoheterodonta</taxon>
        <taxon>Unionida</taxon>
        <taxon>Unionoidea</taxon>
        <taxon>Unionidae</taxon>
        <taxon>Unioninae</taxon>
        <taxon>Sinanodonta</taxon>
    </lineage>
</organism>
<dbReference type="EC" id="1.1.1.141" evidence="3"/>
<evidence type="ECO:0000256" key="1">
    <source>
        <dbReference type="ARBA" id="ARBA00006484"/>
    </source>
</evidence>
<evidence type="ECO:0000256" key="22">
    <source>
        <dbReference type="RuleBase" id="RU000363"/>
    </source>
</evidence>
<comment type="catalytic activity">
    <reaction evidence="16">
        <text>lipoxin A4 + NAD(+) = 15-oxo-(5S,6R)-dihydroxy-(7E,9E,11Z,13E)-eicosatetraenoate + NADH + H(+)</text>
        <dbReference type="Rhea" id="RHEA:41572"/>
        <dbReference type="ChEBI" id="CHEBI:15378"/>
        <dbReference type="ChEBI" id="CHEBI:57540"/>
        <dbReference type="ChEBI" id="CHEBI:57945"/>
        <dbReference type="ChEBI" id="CHEBI:67026"/>
        <dbReference type="ChEBI" id="CHEBI:78311"/>
    </reaction>
    <physiologicalReaction direction="left-to-right" evidence="16">
        <dbReference type="Rhea" id="RHEA:41573"/>
    </physiologicalReaction>
</comment>
<dbReference type="AlphaFoldDB" id="A0ABD3VCH2"/>
<dbReference type="InterPro" id="IPR002347">
    <property type="entry name" value="SDR_fam"/>
</dbReference>
<evidence type="ECO:0000313" key="24">
    <source>
        <dbReference type="Proteomes" id="UP001634394"/>
    </source>
</evidence>
<name>A0ABD3VCH2_SINWO</name>
<evidence type="ECO:0000256" key="3">
    <source>
        <dbReference type="ARBA" id="ARBA00038968"/>
    </source>
</evidence>
<protein>
    <recommendedName>
        <fullName evidence="5">15-hydroxyprostaglandin dehydrogenase [NAD(+)]</fullName>
        <ecNumber evidence="3">1.1.1.141</ecNumber>
        <ecNumber evidence="4">1.1.1.232</ecNumber>
    </recommendedName>
    <alternativeName>
        <fullName evidence="7">Eicosanoid/docosanoid dehydrogenase [NAD(+)]</fullName>
    </alternativeName>
    <alternativeName>
        <fullName evidence="6">Prostaglandin dehydrogenase 1</fullName>
    </alternativeName>
</protein>
<gene>
    <name evidence="23" type="ORF">ACJMK2_009510</name>
</gene>
<accession>A0ABD3VCH2</accession>
<dbReference type="EC" id="1.1.1.232" evidence="4"/>
<evidence type="ECO:0000256" key="2">
    <source>
        <dbReference type="ARBA" id="ARBA00023002"/>
    </source>
</evidence>
<keyword evidence="2" id="KW-0560">Oxidoreductase</keyword>
<dbReference type="Proteomes" id="UP001634394">
    <property type="component" value="Unassembled WGS sequence"/>
</dbReference>
<evidence type="ECO:0000256" key="21">
    <source>
        <dbReference type="ARBA" id="ARBA00049188"/>
    </source>
</evidence>
<dbReference type="PRINTS" id="PR00080">
    <property type="entry name" value="SDRFAMILY"/>
</dbReference>
<evidence type="ECO:0000256" key="15">
    <source>
        <dbReference type="ARBA" id="ARBA00048393"/>
    </source>
</evidence>
<comment type="catalytic activity">
    <reaction evidence="11">
        <text>14-hydroxy-(4Z,7Z,10Z,12E,16Z,19Z)-docosahexaenoate + NAD(+) = 14-oxo-(4Z,7Z,10Z,12E,16Z,19Z)-docosahexaenoate + NADH + H(+)</text>
        <dbReference type="Rhea" id="RHEA:48952"/>
        <dbReference type="ChEBI" id="CHEBI:15378"/>
        <dbReference type="ChEBI" id="CHEBI:57540"/>
        <dbReference type="ChEBI" id="CHEBI:57945"/>
        <dbReference type="ChEBI" id="CHEBI:90866"/>
        <dbReference type="ChEBI" id="CHEBI:90867"/>
    </reaction>
    <physiologicalReaction direction="left-to-right" evidence="11">
        <dbReference type="Rhea" id="RHEA:48953"/>
    </physiologicalReaction>
</comment>
<evidence type="ECO:0000256" key="13">
    <source>
        <dbReference type="ARBA" id="ARBA00048144"/>
    </source>
</evidence>
<evidence type="ECO:0000256" key="19">
    <source>
        <dbReference type="ARBA" id="ARBA00048921"/>
    </source>
</evidence>
<sequence length="258" mass="27596">MTLEGKVALVTGGAQGLGRAFSEKLLQNGAKVAIGDLNQKQGEQTIQELTSQYGIGRAIFVPCNVTSLDDMTNLFQNAKEAFGCLDIVVNNAGIGGEFAPMWEKVIDVNIKGVVHGTQLAIEYLRKDKGGNGGHIINMASAGGLNPNPFSPVYGATKAAVVHFTRCWAMNSTTIDNGIRLNILCPSFVDTPMTKNISETVCHNYETAKGFIEKIGVISPETVADALMTLLKNKERNGAILKVSKHGGEEFCTLQLVPV</sequence>
<comment type="catalytic activity">
    <reaction evidence="10">
        <text>resolvin D1 + NAD(+) = 8-oxoresolvin D1 + NADH + H(+)</text>
        <dbReference type="Rhea" id="RHEA:50124"/>
        <dbReference type="ChEBI" id="CHEBI:15378"/>
        <dbReference type="ChEBI" id="CHEBI:57540"/>
        <dbReference type="ChEBI" id="CHEBI:57945"/>
        <dbReference type="ChEBI" id="CHEBI:132079"/>
        <dbReference type="ChEBI" id="CHEBI:132080"/>
    </reaction>
    <physiologicalReaction direction="left-to-right" evidence="10">
        <dbReference type="Rhea" id="RHEA:50125"/>
    </physiologicalReaction>
</comment>
<evidence type="ECO:0000256" key="14">
    <source>
        <dbReference type="ARBA" id="ARBA00048170"/>
    </source>
</evidence>
<comment type="function">
    <text evidence="8">Catalyzes the NAD-dependent dehydrogenation (oxidation) of a broad array of hydroxylated polyunsaturated fatty acids (mainly eicosanoids and docosanoids, including prostaglandins, lipoxins and resolvins), yielding their corresponding keto (oxo) metabolites. Decreases the levels of the pro-proliferative prostaglandins such as prostaglandin E2 (whose activity is increased in cancer because of an increase in the expression of cyclooxygenase 2) and generates oxo-fatty acid products that can profoundly influence cell function by abrogating pro-inflammatory cytokine expression. Converts resolvins E1, D1 and D2 to their oxo products, which represents a mode of resolvin inactivation. Resolvin E1 plays important roles during the resolution phase of acute inflammation, while resolvins D1 and D2 have a unique role in obesity-induced adipose inflammation.</text>
</comment>
<proteinExistence type="inferred from homology"/>
<comment type="catalytic activity">
    <reaction evidence="21">
        <text>resolvin E1 + NAD(+) = 18-oxo-resolvin E1 + NADH + H(+)</text>
        <dbReference type="Rhea" id="RHEA:49244"/>
        <dbReference type="ChEBI" id="CHEBI:15378"/>
        <dbReference type="ChEBI" id="CHEBI:57540"/>
        <dbReference type="ChEBI" id="CHEBI:57945"/>
        <dbReference type="ChEBI" id="CHEBI:91000"/>
        <dbReference type="ChEBI" id="CHEBI:91001"/>
    </reaction>
    <physiologicalReaction direction="left-to-right" evidence="21">
        <dbReference type="Rhea" id="RHEA:49245"/>
    </physiologicalReaction>
</comment>
<dbReference type="PRINTS" id="PR00081">
    <property type="entry name" value="GDHRDH"/>
</dbReference>
<dbReference type="CDD" id="cd05323">
    <property type="entry name" value="ADH_SDR_c_like"/>
    <property type="match status" value="1"/>
</dbReference>
<comment type="catalytic activity">
    <reaction evidence="13">
        <text>(11R)-hydroxy-(5Z,8Z,12E,14Z)-eicosatetraenoate + NAD(+) = 11-oxo-(5Z,8Z,12E,14Z)-eicosatetraenoate + NADH + H(+)</text>
        <dbReference type="Rhea" id="RHEA:48640"/>
        <dbReference type="ChEBI" id="CHEBI:15378"/>
        <dbReference type="ChEBI" id="CHEBI:57540"/>
        <dbReference type="ChEBI" id="CHEBI:57945"/>
        <dbReference type="ChEBI" id="CHEBI:78836"/>
        <dbReference type="ChEBI" id="CHEBI:90697"/>
    </reaction>
    <physiologicalReaction direction="left-to-right" evidence="13">
        <dbReference type="Rhea" id="RHEA:48641"/>
    </physiologicalReaction>
</comment>
<keyword evidence="24" id="KW-1185">Reference proteome</keyword>
<comment type="catalytic activity">
    <reaction evidence="12">
        <text>15-oxo-(5S,6R)-dihydroxy-(7E,9E,11Z)-eicosatrienoate + NADH + H(+) = (5S,6R,15S)-trihydroxy-(7E,9E,11Z)-eicosatrienoate + NAD(+)</text>
        <dbReference type="Rhea" id="RHEA:41596"/>
        <dbReference type="ChEBI" id="CHEBI:15378"/>
        <dbReference type="ChEBI" id="CHEBI:57540"/>
        <dbReference type="ChEBI" id="CHEBI:57945"/>
        <dbReference type="ChEBI" id="CHEBI:78325"/>
        <dbReference type="ChEBI" id="CHEBI:78329"/>
    </reaction>
    <physiologicalReaction direction="left-to-right" evidence="12">
        <dbReference type="Rhea" id="RHEA:41597"/>
    </physiologicalReaction>
</comment>
<dbReference type="GO" id="GO:0016404">
    <property type="term" value="F:15-hydroxyprostaglandin dehydrogenase (NAD+) activity"/>
    <property type="evidence" value="ECO:0007669"/>
    <property type="project" value="UniProtKB-EC"/>
</dbReference>
<evidence type="ECO:0000256" key="7">
    <source>
        <dbReference type="ARBA" id="ARBA00042026"/>
    </source>
</evidence>
<evidence type="ECO:0000256" key="12">
    <source>
        <dbReference type="ARBA" id="ARBA00048140"/>
    </source>
</evidence>
<evidence type="ECO:0000256" key="5">
    <source>
        <dbReference type="ARBA" id="ARBA00040276"/>
    </source>
</evidence>
<evidence type="ECO:0000256" key="9">
    <source>
        <dbReference type="ARBA" id="ARBA00047325"/>
    </source>
</evidence>
<evidence type="ECO:0000313" key="23">
    <source>
        <dbReference type="EMBL" id="KAL3859284.1"/>
    </source>
</evidence>
<comment type="similarity">
    <text evidence="1 22">Belongs to the short-chain dehydrogenases/reductases (SDR) family.</text>
</comment>
<evidence type="ECO:0000256" key="18">
    <source>
        <dbReference type="ARBA" id="ARBA00048739"/>
    </source>
</evidence>
<comment type="catalytic activity">
    <reaction evidence="20">
        <text>(15S)-hydroxy-(5Z,8Z,11Z,13E)-eicosatetraenoate + NAD(+) = 15-oxo-(5Z,8Z,11Z,13E)-eicosatetraenoate + NADH + H(+)</text>
        <dbReference type="Rhea" id="RHEA:23260"/>
        <dbReference type="ChEBI" id="CHEBI:15378"/>
        <dbReference type="ChEBI" id="CHEBI:57409"/>
        <dbReference type="ChEBI" id="CHEBI:57410"/>
        <dbReference type="ChEBI" id="CHEBI:57540"/>
        <dbReference type="ChEBI" id="CHEBI:57945"/>
        <dbReference type="EC" id="1.1.1.232"/>
    </reaction>
    <physiologicalReaction direction="left-to-right" evidence="20">
        <dbReference type="Rhea" id="RHEA:23261"/>
    </physiologicalReaction>
</comment>
<dbReference type="InterPro" id="IPR036291">
    <property type="entry name" value="NAD(P)-bd_dom_sf"/>
</dbReference>
<evidence type="ECO:0000256" key="17">
    <source>
        <dbReference type="ARBA" id="ARBA00048611"/>
    </source>
</evidence>
<dbReference type="PANTHER" id="PTHR44229:SF4">
    <property type="entry name" value="15-HYDROXYPROSTAGLANDIN DEHYDROGENASE [NAD(+)]"/>
    <property type="match status" value="1"/>
</dbReference>
<reference evidence="23 24" key="1">
    <citation type="submission" date="2024-11" db="EMBL/GenBank/DDBJ databases">
        <title>Chromosome-level genome assembly of the freshwater bivalve Anodonta woodiana.</title>
        <authorList>
            <person name="Chen X."/>
        </authorList>
    </citation>
    <scope>NUCLEOTIDE SEQUENCE [LARGE SCALE GENOMIC DNA]</scope>
    <source>
        <strain evidence="23">MN2024</strain>
        <tissue evidence="23">Gills</tissue>
    </source>
</reference>
<dbReference type="SUPFAM" id="SSF51735">
    <property type="entry name" value="NAD(P)-binding Rossmann-fold domains"/>
    <property type="match status" value="1"/>
</dbReference>
<comment type="catalytic activity">
    <reaction evidence="17">
        <text>prostaglandin A1 + NAD(+) = 15-oxo-prostaglandin A1 + NADH + H(+)</text>
        <dbReference type="Rhea" id="RHEA:41263"/>
        <dbReference type="ChEBI" id="CHEBI:15378"/>
        <dbReference type="ChEBI" id="CHEBI:57398"/>
        <dbReference type="ChEBI" id="CHEBI:57540"/>
        <dbReference type="ChEBI" id="CHEBI:57945"/>
        <dbReference type="ChEBI" id="CHEBI:85072"/>
    </reaction>
    <physiologicalReaction direction="left-to-right" evidence="17">
        <dbReference type="Rhea" id="RHEA:41264"/>
    </physiologicalReaction>
</comment>
<comment type="catalytic activity">
    <reaction evidence="9">
        <text>prostaglandin E1 + NAD(+) = 15-oxoprostaglandin E1 + NADH + H(+)</text>
        <dbReference type="Rhea" id="RHEA:16477"/>
        <dbReference type="ChEBI" id="CHEBI:15378"/>
        <dbReference type="ChEBI" id="CHEBI:57397"/>
        <dbReference type="ChEBI" id="CHEBI:57401"/>
        <dbReference type="ChEBI" id="CHEBI:57540"/>
        <dbReference type="ChEBI" id="CHEBI:57945"/>
    </reaction>
    <physiologicalReaction direction="left-to-right" evidence="9">
        <dbReference type="Rhea" id="RHEA:16478"/>
    </physiologicalReaction>
</comment>
<comment type="caution">
    <text evidence="23">The sequence shown here is derived from an EMBL/GenBank/DDBJ whole genome shotgun (WGS) entry which is preliminary data.</text>
</comment>
<dbReference type="Pfam" id="PF00106">
    <property type="entry name" value="adh_short"/>
    <property type="match status" value="1"/>
</dbReference>
<comment type="catalytic activity">
    <reaction evidence="15">
        <text>resolvin D2 + NAD(+) = 7-oxoresolvin D2 + NADH + H(+)</text>
        <dbReference type="Rhea" id="RHEA:53584"/>
        <dbReference type="ChEBI" id="CHEBI:15378"/>
        <dbReference type="ChEBI" id="CHEBI:57540"/>
        <dbReference type="ChEBI" id="CHEBI:57945"/>
        <dbReference type="ChEBI" id="CHEBI:133367"/>
        <dbReference type="ChEBI" id="CHEBI:137497"/>
    </reaction>
    <physiologicalReaction direction="left-to-right" evidence="15">
        <dbReference type="Rhea" id="RHEA:53585"/>
    </physiologicalReaction>
</comment>
<comment type="catalytic activity">
    <reaction evidence="19">
        <text>resolvin D2 + NAD(+) = 16-oxoresolvin D2 + NADH + H(+)</text>
        <dbReference type="Rhea" id="RHEA:53588"/>
        <dbReference type="ChEBI" id="CHEBI:15378"/>
        <dbReference type="ChEBI" id="CHEBI:57540"/>
        <dbReference type="ChEBI" id="CHEBI:57945"/>
        <dbReference type="ChEBI" id="CHEBI:133367"/>
        <dbReference type="ChEBI" id="CHEBI:137498"/>
    </reaction>
    <physiologicalReaction direction="left-to-right" evidence="19">
        <dbReference type="Rhea" id="RHEA:53589"/>
    </physiologicalReaction>
</comment>
<dbReference type="GO" id="GO:0047034">
    <property type="term" value="F:15-hydroxyicosatetraenoate dehydrogenase activity"/>
    <property type="evidence" value="ECO:0007669"/>
    <property type="project" value="UniProtKB-EC"/>
</dbReference>
<dbReference type="InterPro" id="IPR020904">
    <property type="entry name" value="Sc_DH/Rdtase_CS"/>
</dbReference>
<comment type="catalytic activity">
    <reaction evidence="18">
        <text>prostaglandin E2 + NAD(+) = 15-oxoprostaglandin E2 + NADH + H(+)</text>
        <dbReference type="Rhea" id="RHEA:11876"/>
        <dbReference type="ChEBI" id="CHEBI:15378"/>
        <dbReference type="ChEBI" id="CHEBI:57400"/>
        <dbReference type="ChEBI" id="CHEBI:57540"/>
        <dbReference type="ChEBI" id="CHEBI:57945"/>
        <dbReference type="ChEBI" id="CHEBI:606564"/>
        <dbReference type="EC" id="1.1.1.141"/>
    </reaction>
    <physiologicalReaction direction="left-to-right" evidence="18">
        <dbReference type="Rhea" id="RHEA:11877"/>
    </physiologicalReaction>
</comment>
<evidence type="ECO:0000256" key="8">
    <source>
        <dbReference type="ARBA" id="ARBA00045705"/>
    </source>
</evidence>
<evidence type="ECO:0000256" key="16">
    <source>
        <dbReference type="ARBA" id="ARBA00048535"/>
    </source>
</evidence>
<dbReference type="PROSITE" id="PS00061">
    <property type="entry name" value="ADH_SHORT"/>
    <property type="match status" value="1"/>
</dbReference>
<dbReference type="FunFam" id="3.40.50.720:FF:000149">
    <property type="entry name" value="15-hydroxyprostaglandin dehydrogenase [NAD(+)]"/>
    <property type="match status" value="1"/>
</dbReference>
<evidence type="ECO:0000256" key="6">
    <source>
        <dbReference type="ARBA" id="ARBA00041812"/>
    </source>
</evidence>
<dbReference type="Gene3D" id="3.40.50.720">
    <property type="entry name" value="NAD(P)-binding Rossmann-like Domain"/>
    <property type="match status" value="1"/>
</dbReference>
<dbReference type="EMBL" id="JBJQND010000012">
    <property type="protein sequence ID" value="KAL3859284.1"/>
    <property type="molecule type" value="Genomic_DNA"/>
</dbReference>
<evidence type="ECO:0000256" key="4">
    <source>
        <dbReference type="ARBA" id="ARBA00039060"/>
    </source>
</evidence>
<evidence type="ECO:0000256" key="11">
    <source>
        <dbReference type="ARBA" id="ARBA00048008"/>
    </source>
</evidence>
<evidence type="ECO:0000256" key="10">
    <source>
        <dbReference type="ARBA" id="ARBA00047672"/>
    </source>
</evidence>
<dbReference type="PANTHER" id="PTHR44229">
    <property type="entry name" value="15-HYDROXYPROSTAGLANDIN DEHYDROGENASE [NAD(+)]"/>
    <property type="match status" value="1"/>
</dbReference>